<dbReference type="SUPFAM" id="SSF53901">
    <property type="entry name" value="Thiolase-like"/>
    <property type="match status" value="1"/>
</dbReference>
<comment type="similarity">
    <text evidence="4">Belongs to the thiolase-like superfamily. Beta-ketoacyl-ACP synthases family.</text>
</comment>
<evidence type="ECO:0000256" key="1">
    <source>
        <dbReference type="ARBA" id="ARBA00022450"/>
    </source>
</evidence>
<dbReference type="SMART" id="SM00825">
    <property type="entry name" value="PKS_KS"/>
    <property type="match status" value="1"/>
</dbReference>
<keyword evidence="3 4" id="KW-0808">Transferase</keyword>
<sequence length="935" mass="103751">MAFATRIPGMVNSPEGYWTALCNGYDGVIRIPLTRWDHDFYWQPEPDIAAAMGKAYVQHMGLTDNDTQMFCFDNEFFGITEEEVTMIDPPARCSLEVGYDCLYRAGYTRQNLKGASLVAVHGLANSEFSGQQIMGVHMPMETDTYTMLHISATASRLHYIFGMQGRTATVETACSSSLTAVALVHTHLRPDELGQMKLGAGGSQTKAGFATGANGHFDPGFMVGLCGAKMLSIQGRCFTFDSSGDGFCRGEGHCAMYFKCSEGEDLGRLAMLCGTCMNQDGRSASMTAPHGPSQQECIRKSLREAAVPALLIQMQELHGTGTALGDPIEVGALRATMMTIDGVVREHPLVKTSSKSNCGHTEMNAGLAGIIKCVMMACYCDACPNNHIRLLNPHIDADAYPVYFVTESVDQGLNNGYVGVSSFGFGGSNARGDIWARGLAGPRSTNPGEPAPQFNRQRAFVWNEVSKQSAPRMRVDPELEHVVDNLEDYDDAYLVGEQPSEDDTLYCIGSFNGWTLPEKMTWHEDTGCYVFPMPLGEACVEQFQIVMNKNEYFKIFPAAKMAGQDAIVLGPGVAPVGNVWVIDGRPEKIPHGTIYQITLQWDLETRKKVISWEPSLDSYMTSLASELQPWRHRYYIVGSWSNWKQIEMTPVRAEKPGTFQATVRLGIQRREEFRFQRDRDKLQSIYPARVREIEVDADDEDAVWQWTEAGIRAIADDTEKYDNPDAGAKFTPSHLEAALAGDENLSIEGLAQMGLISNGGVQSVPVCGPDFYGEKKHWVVSGFMGEEIKILLRVWEGQITVNTINARVGIRTWTSQQAEAKRRYFVTGSWDDWGFSEMRPSARAERAGVHKIKIKMEESRMMAFQIVVDEDRAQTIHPEMALTDQLLSPALGPDAKGDGLFWGVHVKKGDKLEIKLDLSKEDKRKAVTWTIHNKH</sequence>
<dbReference type="InterPro" id="IPR020841">
    <property type="entry name" value="PKS_Beta-ketoAc_synthase_dom"/>
</dbReference>
<gene>
    <name evidence="6" type="ORF">ACAT0790_LOCUS55469</name>
</gene>
<dbReference type="AlphaFoldDB" id="A0A7S1RXI7"/>
<dbReference type="InterPro" id="IPR014031">
    <property type="entry name" value="Ketoacyl_synth_C"/>
</dbReference>
<dbReference type="Pfam" id="PF02801">
    <property type="entry name" value="Ketoacyl-synt_C"/>
    <property type="match status" value="1"/>
</dbReference>
<dbReference type="InterPro" id="IPR018201">
    <property type="entry name" value="Ketoacyl_synth_AS"/>
</dbReference>
<evidence type="ECO:0000256" key="2">
    <source>
        <dbReference type="ARBA" id="ARBA00022553"/>
    </source>
</evidence>
<evidence type="ECO:0000256" key="4">
    <source>
        <dbReference type="RuleBase" id="RU003694"/>
    </source>
</evidence>
<dbReference type="PROSITE" id="PS00606">
    <property type="entry name" value="KS3_1"/>
    <property type="match status" value="1"/>
</dbReference>
<dbReference type="Gene3D" id="3.40.47.10">
    <property type="match status" value="1"/>
</dbReference>
<name>A0A7S1RXI7_ALECA</name>
<evidence type="ECO:0000256" key="3">
    <source>
        <dbReference type="ARBA" id="ARBA00022679"/>
    </source>
</evidence>
<dbReference type="PANTHER" id="PTHR43775">
    <property type="entry name" value="FATTY ACID SYNTHASE"/>
    <property type="match status" value="1"/>
</dbReference>
<dbReference type="GO" id="GO:0004312">
    <property type="term" value="F:fatty acid synthase activity"/>
    <property type="evidence" value="ECO:0007669"/>
    <property type="project" value="TreeGrafter"/>
</dbReference>
<keyword evidence="2" id="KW-0597">Phosphoprotein</keyword>
<dbReference type="GO" id="GO:0004315">
    <property type="term" value="F:3-oxoacyl-[acyl-carrier-protein] synthase activity"/>
    <property type="evidence" value="ECO:0007669"/>
    <property type="project" value="InterPro"/>
</dbReference>
<dbReference type="InterPro" id="IPR050091">
    <property type="entry name" value="PKS_NRPS_Biosynth_Enz"/>
</dbReference>
<dbReference type="PANTHER" id="PTHR43775:SF37">
    <property type="entry name" value="SI:DKEY-61P9.11"/>
    <property type="match status" value="1"/>
</dbReference>
<reference evidence="6" key="1">
    <citation type="submission" date="2021-01" db="EMBL/GenBank/DDBJ databases">
        <authorList>
            <person name="Corre E."/>
            <person name="Pelletier E."/>
            <person name="Niang G."/>
            <person name="Scheremetjew M."/>
            <person name="Finn R."/>
            <person name="Kale V."/>
            <person name="Holt S."/>
            <person name="Cochrane G."/>
            <person name="Meng A."/>
            <person name="Brown T."/>
            <person name="Cohen L."/>
        </authorList>
    </citation>
    <scope>NUCLEOTIDE SEQUENCE</scope>
    <source>
        <strain evidence="6">OF101</strain>
    </source>
</reference>
<evidence type="ECO:0000313" key="6">
    <source>
        <dbReference type="EMBL" id="CAD9178697.1"/>
    </source>
</evidence>
<dbReference type="InterPro" id="IPR014030">
    <property type="entry name" value="Ketoacyl_synth_N"/>
</dbReference>
<evidence type="ECO:0000259" key="5">
    <source>
        <dbReference type="PROSITE" id="PS52004"/>
    </source>
</evidence>
<proteinExistence type="inferred from homology"/>
<protein>
    <recommendedName>
        <fullName evidence="5">Ketosynthase family 3 (KS3) domain-containing protein</fullName>
    </recommendedName>
</protein>
<organism evidence="6">
    <name type="scientific">Alexandrium catenella</name>
    <name type="common">Red tide dinoflagellate</name>
    <name type="synonym">Gonyaulax catenella</name>
    <dbReference type="NCBI Taxonomy" id="2925"/>
    <lineage>
        <taxon>Eukaryota</taxon>
        <taxon>Sar</taxon>
        <taxon>Alveolata</taxon>
        <taxon>Dinophyceae</taxon>
        <taxon>Gonyaulacales</taxon>
        <taxon>Pyrocystaceae</taxon>
        <taxon>Alexandrium</taxon>
    </lineage>
</organism>
<dbReference type="EMBL" id="HBGE01093175">
    <property type="protein sequence ID" value="CAD9178697.1"/>
    <property type="molecule type" value="Transcribed_RNA"/>
</dbReference>
<accession>A0A7S1RXI7</accession>
<dbReference type="InterPro" id="IPR016039">
    <property type="entry name" value="Thiolase-like"/>
</dbReference>
<dbReference type="GO" id="GO:0006633">
    <property type="term" value="P:fatty acid biosynthetic process"/>
    <property type="evidence" value="ECO:0007669"/>
    <property type="project" value="InterPro"/>
</dbReference>
<dbReference type="Pfam" id="PF00109">
    <property type="entry name" value="ketoacyl-synt"/>
    <property type="match status" value="1"/>
</dbReference>
<dbReference type="CDD" id="cd00833">
    <property type="entry name" value="PKS"/>
    <property type="match status" value="1"/>
</dbReference>
<dbReference type="PROSITE" id="PS52004">
    <property type="entry name" value="KS3_2"/>
    <property type="match status" value="1"/>
</dbReference>
<feature type="domain" description="Ketosynthase family 3 (KS3)" evidence="5">
    <location>
        <begin position="1"/>
        <end position="436"/>
    </location>
</feature>
<keyword evidence="1" id="KW-0596">Phosphopantetheine</keyword>